<name>A0A9I9E693_CUCME</name>
<sequence>MEDPDKKKKEEKVSFSFLIYFLLYWLEAWSSLG</sequence>
<keyword evidence="1" id="KW-1133">Transmembrane helix</keyword>
<evidence type="ECO:0000313" key="2">
    <source>
        <dbReference type="EnsemblPlants" id="MELO3C029333.2.1"/>
    </source>
</evidence>
<feature type="transmembrane region" description="Helical" evidence="1">
    <location>
        <begin position="12"/>
        <end position="32"/>
    </location>
</feature>
<dbReference type="EnsemblPlants" id="MELO3C029333.2.1">
    <property type="protein sequence ID" value="MELO3C029333.2.1"/>
    <property type="gene ID" value="MELO3C029333.2"/>
</dbReference>
<reference evidence="2" key="1">
    <citation type="submission" date="2023-03" db="UniProtKB">
        <authorList>
            <consortium name="EnsemblPlants"/>
        </authorList>
    </citation>
    <scope>IDENTIFICATION</scope>
</reference>
<keyword evidence="1" id="KW-0812">Transmembrane</keyword>
<dbReference type="Gramene" id="MELO3C029333.2.1">
    <property type="protein sequence ID" value="MELO3C029333.2.1"/>
    <property type="gene ID" value="MELO3C029333.2"/>
</dbReference>
<organism evidence="2">
    <name type="scientific">Cucumis melo</name>
    <name type="common">Muskmelon</name>
    <dbReference type="NCBI Taxonomy" id="3656"/>
    <lineage>
        <taxon>Eukaryota</taxon>
        <taxon>Viridiplantae</taxon>
        <taxon>Streptophyta</taxon>
        <taxon>Embryophyta</taxon>
        <taxon>Tracheophyta</taxon>
        <taxon>Spermatophyta</taxon>
        <taxon>Magnoliopsida</taxon>
        <taxon>eudicotyledons</taxon>
        <taxon>Gunneridae</taxon>
        <taxon>Pentapetalae</taxon>
        <taxon>rosids</taxon>
        <taxon>fabids</taxon>
        <taxon>Cucurbitales</taxon>
        <taxon>Cucurbitaceae</taxon>
        <taxon>Benincaseae</taxon>
        <taxon>Cucumis</taxon>
    </lineage>
</organism>
<proteinExistence type="predicted"/>
<dbReference type="AlphaFoldDB" id="A0A9I9E693"/>
<keyword evidence="1" id="KW-0472">Membrane</keyword>
<accession>A0A9I9E693</accession>
<protein>
    <submittedName>
        <fullName evidence="2">Uncharacterized protein</fullName>
    </submittedName>
</protein>
<evidence type="ECO:0000256" key="1">
    <source>
        <dbReference type="SAM" id="Phobius"/>
    </source>
</evidence>